<proteinExistence type="inferred from homology"/>
<comment type="caution">
    <text evidence="15">The sequence shown here is derived from an EMBL/GenBank/DDBJ whole genome shotgun (WGS) entry which is preliminary data.</text>
</comment>
<dbReference type="eggNOG" id="COG0711">
    <property type="taxonomic scope" value="Bacteria"/>
</dbReference>
<evidence type="ECO:0000256" key="6">
    <source>
        <dbReference type="ARBA" id="ARBA00022989"/>
    </source>
</evidence>
<reference evidence="15 16" key="1">
    <citation type="submission" date="2009-07" db="EMBL/GenBank/DDBJ databases">
        <authorList>
            <person name="Madupu R."/>
            <person name="Sebastian Y."/>
            <person name="Durkin A.S."/>
            <person name="Torralba M."/>
            <person name="Methe B."/>
            <person name="Sutton G.G."/>
            <person name="Strausberg R.L."/>
            <person name="Nelson K.E."/>
        </authorList>
    </citation>
    <scope>NUCLEOTIDE SEQUENCE [LARGE SCALE GENOMIC DNA]</scope>
    <source>
        <strain evidence="15 16">RM3268</strain>
    </source>
</reference>
<keyword evidence="16" id="KW-1185">Reference proteome</keyword>
<name>C8PEW6_9BACT</name>
<evidence type="ECO:0000256" key="12">
    <source>
        <dbReference type="ARBA" id="ARBA00037847"/>
    </source>
</evidence>
<dbReference type="PANTHER" id="PTHR33445">
    <property type="entry name" value="ATP SYNTHASE SUBUNIT B', CHLOROPLASTIC"/>
    <property type="match status" value="1"/>
</dbReference>
<evidence type="ECO:0000256" key="7">
    <source>
        <dbReference type="ARBA" id="ARBA00023065"/>
    </source>
</evidence>
<dbReference type="AlphaFoldDB" id="C8PEW6"/>
<dbReference type="GO" id="GO:0045259">
    <property type="term" value="C:proton-transporting ATP synthase complex"/>
    <property type="evidence" value="ECO:0007669"/>
    <property type="project" value="UniProtKB-KW"/>
</dbReference>
<comment type="subcellular location">
    <subcellularLocation>
        <location evidence="12">Endomembrane system</location>
        <topology evidence="12">Single-pass membrane protein</topology>
    </subcellularLocation>
</comment>
<evidence type="ECO:0000256" key="9">
    <source>
        <dbReference type="ARBA" id="ARBA00023310"/>
    </source>
</evidence>
<keyword evidence="5 13" id="KW-0375">Hydrogen ion transport</keyword>
<dbReference type="GO" id="GO:0016787">
    <property type="term" value="F:hydrolase activity"/>
    <property type="evidence" value="ECO:0007669"/>
    <property type="project" value="UniProtKB-KW"/>
</dbReference>
<dbReference type="GO" id="GO:0046961">
    <property type="term" value="F:proton-transporting ATPase activity, rotational mechanism"/>
    <property type="evidence" value="ECO:0007669"/>
    <property type="project" value="TreeGrafter"/>
</dbReference>
<evidence type="ECO:0000256" key="3">
    <source>
        <dbReference type="ARBA" id="ARBA00022547"/>
    </source>
</evidence>
<dbReference type="GO" id="GO:0015986">
    <property type="term" value="P:proton motive force-driven ATP synthesis"/>
    <property type="evidence" value="ECO:0007669"/>
    <property type="project" value="InterPro"/>
</dbReference>
<comment type="similarity">
    <text evidence="1 13">Belongs to the ATPase B chain family.</text>
</comment>
<evidence type="ECO:0000256" key="11">
    <source>
        <dbReference type="ARBA" id="ARBA00025614"/>
    </source>
</evidence>
<protein>
    <submittedName>
        <fullName evidence="15">F0F1 ATP synthase subunit B</fullName>
        <ecNumber evidence="15">3.6.3.14</ecNumber>
    </submittedName>
</protein>
<evidence type="ECO:0000256" key="5">
    <source>
        <dbReference type="ARBA" id="ARBA00022781"/>
    </source>
</evidence>
<comment type="function">
    <text evidence="11">Component of the F(0) channel, it forms part of the peripheral stalk, linking F(1) to F(0). The b'-subunit is a diverged and duplicated form of b found in plants and photosynthetic bacteria.</text>
</comment>
<evidence type="ECO:0000256" key="14">
    <source>
        <dbReference type="SAM" id="Phobius"/>
    </source>
</evidence>
<evidence type="ECO:0000313" key="15">
    <source>
        <dbReference type="EMBL" id="EEV18594.1"/>
    </source>
</evidence>
<dbReference type="InterPro" id="IPR050059">
    <property type="entry name" value="ATP_synthase_B_chain"/>
</dbReference>
<dbReference type="EC" id="3.6.3.14" evidence="15"/>
<feature type="transmembrane region" description="Helical" evidence="14">
    <location>
        <begin position="6"/>
        <end position="28"/>
    </location>
</feature>
<dbReference type="OrthoDB" id="5334261at2"/>
<keyword evidence="7 13" id="KW-0406">Ion transport</keyword>
<dbReference type="RefSeq" id="WP_005869644.1">
    <property type="nucleotide sequence ID" value="NZ_ACYG01000009.1"/>
</dbReference>
<keyword evidence="9" id="KW-0066">ATP synthesis</keyword>
<evidence type="ECO:0000256" key="1">
    <source>
        <dbReference type="ARBA" id="ARBA00005513"/>
    </source>
</evidence>
<keyword evidence="8 14" id="KW-0472">Membrane</keyword>
<dbReference type="STRING" id="824.CGRAC_0379"/>
<organism evidence="15 16">
    <name type="scientific">Campylobacter gracilis RM3268</name>
    <dbReference type="NCBI Taxonomy" id="553220"/>
    <lineage>
        <taxon>Bacteria</taxon>
        <taxon>Pseudomonadati</taxon>
        <taxon>Campylobacterota</taxon>
        <taxon>Epsilonproteobacteria</taxon>
        <taxon>Campylobacterales</taxon>
        <taxon>Campylobacteraceae</taxon>
        <taxon>Campylobacter</taxon>
    </lineage>
</organism>
<evidence type="ECO:0000256" key="13">
    <source>
        <dbReference type="RuleBase" id="RU003848"/>
    </source>
</evidence>
<gene>
    <name evidence="15" type="ORF">CAMGR0001_2605</name>
</gene>
<dbReference type="Proteomes" id="UP000005709">
    <property type="component" value="Unassembled WGS sequence"/>
</dbReference>
<dbReference type="CDD" id="cd06503">
    <property type="entry name" value="ATP-synt_Fo_b"/>
    <property type="match status" value="1"/>
</dbReference>
<dbReference type="PANTHER" id="PTHR33445:SF1">
    <property type="entry name" value="ATP SYNTHASE SUBUNIT B"/>
    <property type="match status" value="1"/>
</dbReference>
<keyword evidence="15" id="KW-0378">Hydrolase</keyword>
<dbReference type="Pfam" id="PF00430">
    <property type="entry name" value="ATP-synt_B"/>
    <property type="match status" value="1"/>
</dbReference>
<accession>C8PEW6</accession>
<evidence type="ECO:0000256" key="10">
    <source>
        <dbReference type="ARBA" id="ARBA00025198"/>
    </source>
</evidence>
<comment type="function">
    <text evidence="10">F(1)F(0) ATP synthase produces ATP from ADP in the presence of a proton or sodium gradient. F-type ATPases consist of two structural domains, F(1) containing the extramembraneous catalytic core and F(0) containing the membrane proton channel, linked together by a central stalk and a peripheral stalk. During catalysis, ATP synthesis in the catalytic domain of F(1) is coupled via a rotary mechanism of the central stalk subunits to proton translocation.</text>
</comment>
<evidence type="ECO:0000256" key="8">
    <source>
        <dbReference type="ARBA" id="ARBA00023136"/>
    </source>
</evidence>
<keyword evidence="2 13" id="KW-0813">Transport</keyword>
<sequence>MLDVSLTAMITTIVVFLALIYFLNIKLYRPLLLHMEKREAIIKEDEANAMKNAQDADADKAEIVRIMDAAKLQAVKIKQEAMDSAKQAAAREIAEKKTAMEEDFDQFLGGLDEQKRNLKNDLQAKIPEFKNALSSAVAKV</sequence>
<keyword evidence="6 14" id="KW-1133">Transmembrane helix</keyword>
<dbReference type="NCBIfam" id="NF006293">
    <property type="entry name" value="PRK08476.1"/>
    <property type="match status" value="1"/>
</dbReference>
<dbReference type="InterPro" id="IPR002146">
    <property type="entry name" value="ATP_synth_b/b'su_bac/chlpt"/>
</dbReference>
<dbReference type="EMBL" id="ACYG01000009">
    <property type="protein sequence ID" value="EEV18594.1"/>
    <property type="molecule type" value="Genomic_DNA"/>
</dbReference>
<keyword evidence="4 13" id="KW-0812">Transmembrane</keyword>
<evidence type="ECO:0000313" key="16">
    <source>
        <dbReference type="Proteomes" id="UP000005709"/>
    </source>
</evidence>
<evidence type="ECO:0000256" key="4">
    <source>
        <dbReference type="ARBA" id="ARBA00022692"/>
    </source>
</evidence>
<dbReference type="GO" id="GO:0012505">
    <property type="term" value="C:endomembrane system"/>
    <property type="evidence" value="ECO:0007669"/>
    <property type="project" value="UniProtKB-SubCell"/>
</dbReference>
<keyword evidence="3 13" id="KW-0138">CF(0)</keyword>
<evidence type="ECO:0000256" key="2">
    <source>
        <dbReference type="ARBA" id="ARBA00022448"/>
    </source>
</evidence>